<name>A0ABT7KYC2_9BACI</name>
<sequence>MLPDIKAFTAALEANPVTKDFATCPAHLGCTPSLLFCSETAKVFL</sequence>
<evidence type="ECO:0000313" key="2">
    <source>
        <dbReference type="Proteomes" id="UP001229716"/>
    </source>
</evidence>
<organism evidence="1 2">
    <name type="scientific">Bacillus shihchuchen</name>
    <dbReference type="NCBI Taxonomy" id="3036942"/>
    <lineage>
        <taxon>Bacteria</taxon>
        <taxon>Bacillati</taxon>
        <taxon>Bacillota</taxon>
        <taxon>Bacilli</taxon>
        <taxon>Bacillales</taxon>
        <taxon>Bacillaceae</taxon>
        <taxon>Bacillus</taxon>
        <taxon>Bacillus cereus group</taxon>
    </lineage>
</organism>
<accession>A0ABT7KYC2</accession>
<evidence type="ECO:0000313" key="1">
    <source>
        <dbReference type="EMBL" id="MDL2419113.1"/>
    </source>
</evidence>
<dbReference type="Proteomes" id="UP001229716">
    <property type="component" value="Unassembled WGS sequence"/>
</dbReference>
<keyword evidence="2" id="KW-1185">Reference proteome</keyword>
<reference evidence="1 2" key="1">
    <citation type="journal article" date="2023" name="Int. J. Mol. Sci.">
        <title>Pathogenicity and Genomic Characterization of a Novel Genospecies, Bacillus shihchuchen, of the Bacillus cereus Group Isolated from Chinese Softshell Turtle (Pelodiscus sinensis).</title>
        <authorList>
            <person name="Cheng L.W."/>
            <person name="Byadgi O.V."/>
            <person name="Tsai C.E."/>
            <person name="Wang P.C."/>
            <person name="Chen S.C."/>
        </authorList>
    </citation>
    <scope>NUCLEOTIDE SEQUENCE [LARGE SCALE GENOMIC DNA]</scope>
    <source>
        <strain evidence="1 2">QF108-045</strain>
    </source>
</reference>
<gene>
    <name evidence="1" type="ORF">P6F46_24855</name>
</gene>
<comment type="caution">
    <text evidence="1">The sequence shown here is derived from an EMBL/GenBank/DDBJ whole genome shotgun (WGS) entry which is preliminary data.</text>
</comment>
<dbReference type="EMBL" id="JASWHZ010000001">
    <property type="protein sequence ID" value="MDL2419113.1"/>
    <property type="molecule type" value="Genomic_DNA"/>
</dbReference>
<protein>
    <submittedName>
        <fullName evidence="1">Uncharacterized protein</fullName>
    </submittedName>
</protein>
<proteinExistence type="predicted"/>